<protein>
    <submittedName>
        <fullName evidence="1">Uncharacterized protein</fullName>
    </submittedName>
</protein>
<evidence type="ECO:0000313" key="2">
    <source>
        <dbReference type="Proteomes" id="UP000324222"/>
    </source>
</evidence>
<dbReference type="AlphaFoldDB" id="A0A5B7F9A7"/>
<organism evidence="1 2">
    <name type="scientific">Portunus trituberculatus</name>
    <name type="common">Swimming crab</name>
    <name type="synonym">Neptunus trituberculatus</name>
    <dbReference type="NCBI Taxonomy" id="210409"/>
    <lineage>
        <taxon>Eukaryota</taxon>
        <taxon>Metazoa</taxon>
        <taxon>Ecdysozoa</taxon>
        <taxon>Arthropoda</taxon>
        <taxon>Crustacea</taxon>
        <taxon>Multicrustacea</taxon>
        <taxon>Malacostraca</taxon>
        <taxon>Eumalacostraca</taxon>
        <taxon>Eucarida</taxon>
        <taxon>Decapoda</taxon>
        <taxon>Pleocyemata</taxon>
        <taxon>Brachyura</taxon>
        <taxon>Eubrachyura</taxon>
        <taxon>Portunoidea</taxon>
        <taxon>Portunidae</taxon>
        <taxon>Portuninae</taxon>
        <taxon>Portunus</taxon>
    </lineage>
</organism>
<proteinExistence type="predicted"/>
<keyword evidence="2" id="KW-1185">Reference proteome</keyword>
<comment type="caution">
    <text evidence="1">The sequence shown here is derived from an EMBL/GenBank/DDBJ whole genome shotgun (WGS) entry which is preliminary data.</text>
</comment>
<dbReference type="Proteomes" id="UP000324222">
    <property type="component" value="Unassembled WGS sequence"/>
</dbReference>
<dbReference type="EMBL" id="VSRR010005980">
    <property type="protein sequence ID" value="MPC43761.1"/>
    <property type="molecule type" value="Genomic_DNA"/>
</dbReference>
<gene>
    <name evidence="1" type="ORF">E2C01_037413</name>
</gene>
<accession>A0A5B7F9A7</accession>
<evidence type="ECO:0000313" key="1">
    <source>
        <dbReference type="EMBL" id="MPC43761.1"/>
    </source>
</evidence>
<reference evidence="1 2" key="1">
    <citation type="submission" date="2019-05" db="EMBL/GenBank/DDBJ databases">
        <title>Another draft genome of Portunus trituberculatus and its Hox gene families provides insights of decapod evolution.</title>
        <authorList>
            <person name="Jeong J.-H."/>
            <person name="Song I."/>
            <person name="Kim S."/>
            <person name="Choi T."/>
            <person name="Kim D."/>
            <person name="Ryu S."/>
            <person name="Kim W."/>
        </authorList>
    </citation>
    <scope>NUCLEOTIDE SEQUENCE [LARGE SCALE GENOMIC DNA]</scope>
    <source>
        <tissue evidence="1">Muscle</tissue>
    </source>
</reference>
<name>A0A5B7F9A7_PORTR</name>
<sequence>MFPPRVRQVGARRDALTDCLPYMRKEKLKWDHKYNPGTNCTFLTRGVLIPAAPLAGGPSLDVVGMWWGVVEMQ</sequence>